<evidence type="ECO:0000313" key="3">
    <source>
        <dbReference type="Proteomes" id="UP000823775"/>
    </source>
</evidence>
<gene>
    <name evidence="2" type="ORF">HAX54_049605</name>
</gene>
<evidence type="ECO:0000256" key="1">
    <source>
        <dbReference type="SAM" id="Phobius"/>
    </source>
</evidence>
<organism evidence="2 3">
    <name type="scientific">Datura stramonium</name>
    <name type="common">Jimsonweed</name>
    <name type="synonym">Common thornapple</name>
    <dbReference type="NCBI Taxonomy" id="4076"/>
    <lineage>
        <taxon>Eukaryota</taxon>
        <taxon>Viridiplantae</taxon>
        <taxon>Streptophyta</taxon>
        <taxon>Embryophyta</taxon>
        <taxon>Tracheophyta</taxon>
        <taxon>Spermatophyta</taxon>
        <taxon>Magnoliopsida</taxon>
        <taxon>eudicotyledons</taxon>
        <taxon>Gunneridae</taxon>
        <taxon>Pentapetalae</taxon>
        <taxon>asterids</taxon>
        <taxon>lamiids</taxon>
        <taxon>Solanales</taxon>
        <taxon>Solanaceae</taxon>
        <taxon>Solanoideae</taxon>
        <taxon>Datureae</taxon>
        <taxon>Datura</taxon>
    </lineage>
</organism>
<keyword evidence="1" id="KW-0812">Transmembrane</keyword>
<protein>
    <recommendedName>
        <fullName evidence="4">Aminotransferase-like plant mobile domain-containing protein</fullName>
    </recommendedName>
</protein>
<keyword evidence="1" id="KW-1133">Transmembrane helix</keyword>
<dbReference type="EMBL" id="JACEIK010008449">
    <property type="protein sequence ID" value="MCE3051365.1"/>
    <property type="molecule type" value="Genomic_DNA"/>
</dbReference>
<name>A0ABS8WPG7_DATST</name>
<keyword evidence="3" id="KW-1185">Reference proteome</keyword>
<feature type="non-terminal residue" evidence="2">
    <location>
        <position position="1"/>
    </location>
</feature>
<feature type="transmembrane region" description="Helical" evidence="1">
    <location>
        <begin position="17"/>
        <end position="33"/>
    </location>
</feature>
<dbReference type="Proteomes" id="UP000823775">
    <property type="component" value="Unassembled WGS sequence"/>
</dbReference>
<accession>A0ABS8WPG7</accession>
<proteinExistence type="predicted"/>
<sequence>SGCAFTYRGSSEACLQLIYPGVATLAILYRYLYRASHRGIRVIGGFLPLLQVWIYESILPLRPWMDPDMLVDKRLNPTLSGLRTITCSYMFVRNPYSPNIFTALPDYYLSGSGVWRVIVGALHQIYTITLTVQDSDNDELRELGVRLSKLALNSFRVVGGQGRVASRHSFLVVMGNQALSDNTSGLVSFKYHDETSVF</sequence>
<evidence type="ECO:0000313" key="2">
    <source>
        <dbReference type="EMBL" id="MCE3051365.1"/>
    </source>
</evidence>
<evidence type="ECO:0008006" key="4">
    <source>
        <dbReference type="Google" id="ProtNLM"/>
    </source>
</evidence>
<comment type="caution">
    <text evidence="2">The sequence shown here is derived from an EMBL/GenBank/DDBJ whole genome shotgun (WGS) entry which is preliminary data.</text>
</comment>
<keyword evidence="1" id="KW-0472">Membrane</keyword>
<reference evidence="2 3" key="1">
    <citation type="journal article" date="2021" name="BMC Genomics">
        <title>Datura genome reveals duplications of psychoactive alkaloid biosynthetic genes and high mutation rate following tissue culture.</title>
        <authorList>
            <person name="Rajewski A."/>
            <person name="Carter-House D."/>
            <person name="Stajich J."/>
            <person name="Litt A."/>
        </authorList>
    </citation>
    <scope>NUCLEOTIDE SEQUENCE [LARGE SCALE GENOMIC DNA]</scope>
    <source>
        <strain evidence="2">AR-01</strain>
    </source>
</reference>